<keyword evidence="2" id="KW-0808">Transferase</keyword>
<protein>
    <submittedName>
        <fullName evidence="2">Histidine kinase</fullName>
    </submittedName>
</protein>
<dbReference type="Proteomes" id="UP000031980">
    <property type="component" value="Unassembled WGS sequence"/>
</dbReference>
<dbReference type="GO" id="GO:0016301">
    <property type="term" value="F:kinase activity"/>
    <property type="evidence" value="ECO:0007669"/>
    <property type="project" value="UniProtKB-KW"/>
</dbReference>
<dbReference type="InterPro" id="IPR023614">
    <property type="entry name" value="Porin_dom_sf"/>
</dbReference>
<keyword evidence="2" id="KW-0418">Kinase</keyword>
<evidence type="ECO:0000313" key="2">
    <source>
        <dbReference type="EMBL" id="KIO44627.1"/>
    </source>
</evidence>
<keyword evidence="1" id="KW-0732">Signal</keyword>
<keyword evidence="5" id="KW-1185">Reference proteome</keyword>
<dbReference type="EMBL" id="JPIU01000038">
    <property type="protein sequence ID" value="KIO44627.1"/>
    <property type="molecule type" value="Genomic_DNA"/>
</dbReference>
<comment type="caution">
    <text evidence="2">The sequence shown here is derived from an EMBL/GenBank/DDBJ whole genome shotgun (WGS) entry which is preliminary data.</text>
</comment>
<evidence type="ECO:0000256" key="1">
    <source>
        <dbReference type="SAM" id="SignalP"/>
    </source>
</evidence>
<dbReference type="Proteomes" id="UP000031937">
    <property type="component" value="Unassembled WGS sequence"/>
</dbReference>
<evidence type="ECO:0000313" key="5">
    <source>
        <dbReference type="Proteomes" id="UP000031980"/>
    </source>
</evidence>
<dbReference type="SUPFAM" id="SSF56935">
    <property type="entry name" value="Porins"/>
    <property type="match status" value="1"/>
</dbReference>
<sequence>MKKYILFPLVLVAAMLSSNVIKAQDQDVEPLLKYINKENGLKLTAGGRLFADFAYYHTEFTPMKSGAAITDARIRTSLTWKNFYFYADFDFSKGTFKQKNIFVRYNFKESVNGIHSVKAGYFNEPSTMSLNTSLYNYHFISRPAGVNALSPGRALGVTYKYFDRNFFADQGFFAENKYNDQIAGFQGFSLSGRWLYKPINNDYMTLQFGIGMRYGRINSGEVINDNVFKTNLEIEANMQTYVDATTRFLNADVAWAKNTLNVNPELLFRTDRFFFRGEYIFKKIWKDRDDLTLFENQLGGQQSWQTLVSWQNGNPIRASKFDAAYVELGYLLCGKAYTYDDEYALLGGMNDKGGLEVVARYSYTNLNDINKGDVFLIGNHKFYPNGEIKDYPVVSTSIGGGRMHAVTLGLNYSFNQYVKVMGEYQYANLDNVYFPNDKNFHQLQLRLMVSF</sequence>
<dbReference type="RefSeq" id="WP_041502653.1">
    <property type="nucleotide sequence ID" value="NZ_JPIT01000015.1"/>
</dbReference>
<organism evidence="2 5">
    <name type="scientific">Sanguibacteroides justesenii</name>
    <dbReference type="NCBI Taxonomy" id="1547597"/>
    <lineage>
        <taxon>Bacteria</taxon>
        <taxon>Pseudomonadati</taxon>
        <taxon>Bacteroidota</taxon>
        <taxon>Bacteroidia</taxon>
        <taxon>Bacteroidales</taxon>
        <taxon>Porphyromonadaceae</taxon>
        <taxon>Sanguibacteroides</taxon>
    </lineage>
</organism>
<proteinExistence type="predicted"/>
<dbReference type="AlphaFoldDB" id="A0A0C3NES0"/>
<dbReference type="Gene3D" id="2.40.160.10">
    <property type="entry name" value="Porin"/>
    <property type="match status" value="1"/>
</dbReference>
<accession>A0A0C3NES0</accession>
<gene>
    <name evidence="2" type="ORF">BA92_06180</name>
    <name evidence="3" type="ORF">IE90_04275</name>
</gene>
<evidence type="ECO:0000313" key="3">
    <source>
        <dbReference type="EMBL" id="KIO46356.1"/>
    </source>
</evidence>
<feature type="chain" id="PRO_5002176256" evidence="1">
    <location>
        <begin position="24"/>
        <end position="451"/>
    </location>
</feature>
<reference evidence="3 4" key="2">
    <citation type="submission" date="2014-07" db="EMBL/GenBank/DDBJ databases">
        <title>Porphyromonadaceae bacterium OUH 334697 = ATCC BAA-2682 = DSM 28341 draft genome.</title>
        <authorList>
            <person name="Sydenham T.V."/>
            <person name="Hasman H."/>
            <person name="Justesen U.S."/>
        </authorList>
    </citation>
    <scope>NUCLEOTIDE SEQUENCE [LARGE SCALE GENOMIC DNA]</scope>
    <source>
        <strain evidence="3 4">OUH 334697</strain>
    </source>
</reference>
<reference evidence="2 5" key="1">
    <citation type="submission" date="2014-07" db="EMBL/GenBank/DDBJ databases">
        <title>Porphyromonadaceae bacterium OUH 308042 = ATCC BAA-2681 = DSM 28342 draft genome.</title>
        <authorList>
            <person name="Sydenham T.V."/>
            <person name="Hasman H."/>
            <person name="Justensen U.S."/>
        </authorList>
    </citation>
    <scope>NUCLEOTIDE SEQUENCE [LARGE SCALE GENOMIC DNA]</scope>
    <source>
        <strain evidence="2 5">OUH 308042</strain>
    </source>
</reference>
<feature type="signal peptide" evidence="1">
    <location>
        <begin position="1"/>
        <end position="23"/>
    </location>
</feature>
<name>A0A0C3NES0_9PORP</name>
<evidence type="ECO:0000313" key="4">
    <source>
        <dbReference type="Proteomes" id="UP000031937"/>
    </source>
</evidence>
<dbReference type="EMBL" id="JPIT01000015">
    <property type="protein sequence ID" value="KIO46356.1"/>
    <property type="molecule type" value="Genomic_DNA"/>
</dbReference>